<reference evidence="3" key="1">
    <citation type="submission" date="2016-10" db="EMBL/GenBank/DDBJ databases">
        <authorList>
            <person name="Varghese N."/>
            <person name="Submissions S."/>
        </authorList>
    </citation>
    <scope>NUCLEOTIDE SEQUENCE [LARGE SCALE GENOMIC DNA]</scope>
    <source>
        <strain evidence="3">DSM 22619</strain>
    </source>
</reference>
<name>A0A1G6K3Q7_9ACTN</name>
<protein>
    <submittedName>
        <fullName evidence="2">Uncharacterized protein</fullName>
    </submittedName>
</protein>
<feature type="transmembrane region" description="Helical" evidence="1">
    <location>
        <begin position="96"/>
        <end position="120"/>
    </location>
</feature>
<keyword evidence="1" id="KW-1133">Transmembrane helix</keyword>
<feature type="transmembrane region" description="Helical" evidence="1">
    <location>
        <begin position="53"/>
        <end position="75"/>
    </location>
</feature>
<feature type="transmembrane region" description="Helical" evidence="1">
    <location>
        <begin position="26"/>
        <end position="47"/>
    </location>
</feature>
<evidence type="ECO:0000256" key="1">
    <source>
        <dbReference type="SAM" id="Phobius"/>
    </source>
</evidence>
<proteinExistence type="predicted"/>
<organism evidence="2 3">
    <name type="scientific">Parafannyhessea umbonata</name>
    <dbReference type="NCBI Taxonomy" id="604330"/>
    <lineage>
        <taxon>Bacteria</taxon>
        <taxon>Bacillati</taxon>
        <taxon>Actinomycetota</taxon>
        <taxon>Coriobacteriia</taxon>
        <taxon>Coriobacteriales</taxon>
        <taxon>Atopobiaceae</taxon>
        <taxon>Parafannyhessea</taxon>
    </lineage>
</organism>
<keyword evidence="1" id="KW-0812">Transmembrane</keyword>
<sequence>MAAASQGADPRGREERGMRPAAVPEGFTAALAALDAVPVVLFCLSSIVLGRRIASPLFVVGSVVAFAGGAGKVAWKALLALARRDVPFLARQMRYVMPLGFALMAAGAVMRLDALAGVLASLVRPPAVVALAGWAGCMVAMSYMAAHNRQDVARDNWAEEVVNTVGQAALLLALLL</sequence>
<dbReference type="RefSeq" id="WP_143013206.1">
    <property type="nucleotide sequence ID" value="NZ_FMZL01000006.1"/>
</dbReference>
<keyword evidence="3" id="KW-1185">Reference proteome</keyword>
<dbReference type="EMBL" id="FMZL01000006">
    <property type="protein sequence ID" value="SDC25577.1"/>
    <property type="molecule type" value="Genomic_DNA"/>
</dbReference>
<dbReference type="STRING" id="604330.SAMN04489857_1393"/>
<dbReference type="Proteomes" id="UP000198528">
    <property type="component" value="Unassembled WGS sequence"/>
</dbReference>
<evidence type="ECO:0000313" key="2">
    <source>
        <dbReference type="EMBL" id="SDC25577.1"/>
    </source>
</evidence>
<accession>A0A1G6K3Q7</accession>
<evidence type="ECO:0000313" key="3">
    <source>
        <dbReference type="Proteomes" id="UP000198528"/>
    </source>
</evidence>
<dbReference type="AlphaFoldDB" id="A0A1G6K3Q7"/>
<gene>
    <name evidence="2" type="ORF">SAMN04487824_10697</name>
</gene>
<feature type="transmembrane region" description="Helical" evidence="1">
    <location>
        <begin position="126"/>
        <end position="146"/>
    </location>
</feature>
<keyword evidence="1" id="KW-0472">Membrane</keyword>